<protein>
    <recommendedName>
        <fullName evidence="3">Tir chaperone protein (CesT)</fullName>
    </recommendedName>
</protein>
<dbReference type="AlphaFoldDB" id="A0A165ZA72"/>
<dbReference type="PATRIC" id="fig|989403.3.peg.2060"/>
<name>A0A165ZA72_9HYPH</name>
<evidence type="ECO:0008006" key="3">
    <source>
        <dbReference type="Google" id="ProtNLM"/>
    </source>
</evidence>
<proteinExistence type="predicted"/>
<evidence type="ECO:0000313" key="2">
    <source>
        <dbReference type="Proteomes" id="UP000076577"/>
    </source>
</evidence>
<sequence length="138" mass="15300">MPQMTPQALMVKLGLDGEGAPVLNKDGGYSLRVDHTEIRIRVYGKRLKIMAYLSETAQIPQHLMVQMLLENHSAKNNYTFIPVSLGPPAVVSCIALQGLDLAELRAFIAEFKEVVGTWKAKFTAASDHRETCETQELS</sequence>
<dbReference type="OrthoDB" id="7858652at2"/>
<reference evidence="1 2" key="1">
    <citation type="journal article" date="2016" name="Front. Microbiol.">
        <title>Comparative Genomic Analysis Reveals a Diverse Repertoire of Genes Involved in Prokaryote-Eukaryote Interactions within the Pseudovibrio Genus.</title>
        <authorList>
            <person name="Romano S."/>
            <person name="Fernandez-Guerra A."/>
            <person name="Reen F.J."/>
            <person name="Glockner F.O."/>
            <person name="Crowley S.P."/>
            <person name="O'Sullivan O."/>
            <person name="Cotter P.D."/>
            <person name="Adams C."/>
            <person name="Dobson A.D."/>
            <person name="O'Gara F."/>
        </authorList>
    </citation>
    <scope>NUCLEOTIDE SEQUENCE [LARGE SCALE GENOMIC DNA]</scope>
    <source>
        <strain evidence="1 2">Ad2</strain>
    </source>
</reference>
<gene>
    <name evidence="1" type="ORF">PsAD2_01925</name>
</gene>
<keyword evidence="2" id="KW-1185">Reference proteome</keyword>
<evidence type="ECO:0000313" key="1">
    <source>
        <dbReference type="EMBL" id="KZL19646.1"/>
    </source>
</evidence>
<dbReference type="RefSeq" id="WP_139201350.1">
    <property type="nucleotide sequence ID" value="NZ_FOFM01000002.1"/>
</dbReference>
<comment type="caution">
    <text evidence="1">The sequence shown here is derived from an EMBL/GenBank/DDBJ whole genome shotgun (WGS) entry which is preliminary data.</text>
</comment>
<dbReference type="EMBL" id="LMCB01000013">
    <property type="protein sequence ID" value="KZL19646.1"/>
    <property type="molecule type" value="Genomic_DNA"/>
</dbReference>
<organism evidence="1 2">
    <name type="scientific">Pseudovibrio axinellae</name>
    <dbReference type="NCBI Taxonomy" id="989403"/>
    <lineage>
        <taxon>Bacteria</taxon>
        <taxon>Pseudomonadati</taxon>
        <taxon>Pseudomonadota</taxon>
        <taxon>Alphaproteobacteria</taxon>
        <taxon>Hyphomicrobiales</taxon>
        <taxon>Stappiaceae</taxon>
        <taxon>Pseudovibrio</taxon>
    </lineage>
</organism>
<accession>A0A165ZA72</accession>
<dbReference type="Proteomes" id="UP000076577">
    <property type="component" value="Unassembled WGS sequence"/>
</dbReference>